<dbReference type="PANTHER" id="PTHR21705">
    <property type="entry name" value="RAI16 PROTEIN-RELATED"/>
    <property type="match status" value="1"/>
</dbReference>
<accession>A0A8U8CD57</accession>
<reference evidence="3" key="1">
    <citation type="submission" date="2020-02" db="EMBL/GenBank/DDBJ databases">
        <authorList>
            <person name="Enbody D E."/>
            <person name="Pettersson E M."/>
        </authorList>
    </citation>
    <scope>NUCLEOTIDE SEQUENCE [LARGE SCALE GENOMIC DNA]</scope>
</reference>
<evidence type="ECO:0000313" key="3">
    <source>
        <dbReference type="Ensembl" id="ENSCPVP00000021533.2"/>
    </source>
</evidence>
<evidence type="ECO:0000256" key="1">
    <source>
        <dbReference type="ARBA" id="ARBA00024336"/>
    </source>
</evidence>
<name>A0A8C3NQM6_GEOPR</name>
<dbReference type="InterPro" id="IPR045668">
    <property type="entry name" value="FHIP_KELAA_motif"/>
</dbReference>
<accession>A0A8C3NQM6</accession>
<keyword evidence="4" id="KW-1185">Reference proteome</keyword>
<feature type="region of interest" description="Disordered" evidence="2">
    <location>
        <begin position="638"/>
        <end position="688"/>
    </location>
</feature>
<reference evidence="3" key="2">
    <citation type="submission" date="2025-08" db="UniProtKB">
        <authorList>
            <consortium name="Ensembl"/>
        </authorList>
    </citation>
    <scope>IDENTIFICATION</scope>
</reference>
<feature type="region of interest" description="Disordered" evidence="2">
    <location>
        <begin position="366"/>
        <end position="395"/>
    </location>
</feature>
<proteinExistence type="inferred from homology"/>
<organism evidence="3 4">
    <name type="scientific">Geospiza parvula</name>
    <name type="common">Small tree-finch</name>
    <name type="synonym">Camarhynchus parvulus</name>
    <dbReference type="NCBI Taxonomy" id="87175"/>
    <lineage>
        <taxon>Eukaryota</taxon>
        <taxon>Metazoa</taxon>
        <taxon>Chordata</taxon>
        <taxon>Craniata</taxon>
        <taxon>Vertebrata</taxon>
        <taxon>Euteleostomi</taxon>
        <taxon>Archelosauria</taxon>
        <taxon>Archosauria</taxon>
        <taxon>Dinosauria</taxon>
        <taxon>Saurischia</taxon>
        <taxon>Theropoda</taxon>
        <taxon>Coelurosauria</taxon>
        <taxon>Aves</taxon>
        <taxon>Neognathae</taxon>
        <taxon>Neoaves</taxon>
        <taxon>Telluraves</taxon>
        <taxon>Australaves</taxon>
        <taxon>Passeriformes</taxon>
        <taxon>Thraupidae</taxon>
        <taxon>Camarhynchus</taxon>
    </lineage>
</organism>
<feature type="region of interest" description="Disordered" evidence="2">
    <location>
        <begin position="182"/>
        <end position="290"/>
    </location>
</feature>
<dbReference type="Pfam" id="PF10257">
    <property type="entry name" value="RAI16-like"/>
    <property type="match status" value="2"/>
</dbReference>
<dbReference type="AlphaFoldDB" id="A0A8C3NQM6"/>
<dbReference type="Pfam" id="PF19314">
    <property type="entry name" value="DUF5917"/>
    <property type="match status" value="1"/>
</dbReference>
<dbReference type="InterPro" id="IPR045669">
    <property type="entry name" value="FHIP_C"/>
</dbReference>
<protein>
    <submittedName>
        <fullName evidence="3">Uncharacterized protein</fullName>
    </submittedName>
</protein>
<comment type="similarity">
    <text evidence="1">Belongs to the FHIP family.</text>
</comment>
<sequence length="892" mass="96654">MLSRLGALLQQAVDTREPSVDLLEAFTEHWTGITGYYLEATDESVAARQTDIPWCLRQMLDILVHEERQRPPGDTGPCLEFLLQHKLLETLGTLGKAEYPPGMRQQVLLFFSRLLGQLQHPLLHYLNVHRPVQKLLQLSGDRLGSGTEREEVQFTAVLCSKIQQDPSLLPYILQGKSILNGRRAPESPRAEGLEHPPGTTASSTPRAEGLEHPLGTSASSTPRAEGLEHPLGTSASSTPRAEGLEHPPGTSASSTPRAEGLEHPPGTSASSTPRAEHLEHPPGTSDISTHRAEGLEHPLGTAASSMPRAEGLEHPLGTAAISTHRAEGLGTAASSMPRIEHLEHPLGTATSSMPRIEHLEHPLGTATSSMPRTEHLEHPPGTVSSCPPAQPSPARRDSNLVTCLVALCRSKKSRVALKARENVLLLAGLSQEAAATCLARGTALCQLLVGHLCHLYSAVPAGTDPADVLGMGRASWRSQGDGAGDGGFPGKESLAEFLGWLDFLDELVMGAHPLVADAISQAVEEKFFQGILQPQLLQMSELAVLGATAVLTGTVRQLRSPPLLHRLVLFLLGPHRLPETPGDAPHPLRAQLIERCDHLSDEISLASLRLFEELLRKPHEHVAHNLVLRNLEARAYLQRSPEERGPPETDPEEDGLELEEDPYFTDGFPDSFGATKNPSPASTPPGKGRVSEVVSSFLCLVPEEAKTSSCLEEGGYDTYVHDALAMVQACRASAAPWGWPSSPRPLDSCHSCHPGVAFYEGHFLKVLFDRMSRILDQPYSLNLQVTSVLSQLAAFPHPHLHEYLLDPYLSLAPGCRSLFSVLVRVIGELMQRLQRVPHARAKLLLVRRQLLGLVPGEQMDHTVLLKGVVVLEEFCKELAAIALVKGPPEGPP</sequence>
<reference evidence="3" key="3">
    <citation type="submission" date="2025-09" db="UniProtKB">
        <authorList>
            <consortium name="Ensembl"/>
        </authorList>
    </citation>
    <scope>IDENTIFICATION</scope>
</reference>
<evidence type="ECO:0000313" key="4">
    <source>
        <dbReference type="Proteomes" id="UP000694382"/>
    </source>
</evidence>
<dbReference type="PANTHER" id="PTHR21705:SF9">
    <property type="entry name" value="FHF COMPLEX SUBUNIT HOOK-INTERACTING PROTEIN 2B"/>
    <property type="match status" value="1"/>
</dbReference>
<dbReference type="Pfam" id="PF19311">
    <property type="entry name" value="KELAA"/>
    <property type="match status" value="1"/>
</dbReference>
<dbReference type="Proteomes" id="UP000694382">
    <property type="component" value="Chromosome 22"/>
</dbReference>
<dbReference type="Ensembl" id="ENSCPVT00000022491.2">
    <property type="protein sequence ID" value="ENSCPVP00000021533.2"/>
    <property type="gene ID" value="ENSCPVG00000015529.2"/>
</dbReference>
<feature type="compositionally biased region" description="Basic and acidic residues" evidence="2">
    <location>
        <begin position="183"/>
        <end position="194"/>
    </location>
</feature>
<dbReference type="InterPro" id="IPR019384">
    <property type="entry name" value="FHIP"/>
</dbReference>
<evidence type="ECO:0000256" key="2">
    <source>
        <dbReference type="SAM" id="MobiDB-lite"/>
    </source>
</evidence>
<feature type="compositionally biased region" description="Acidic residues" evidence="2">
    <location>
        <begin position="649"/>
        <end position="663"/>
    </location>
</feature>